<gene>
    <name evidence="1" type="ORF">SAMN04515656_11729</name>
</gene>
<keyword evidence="2" id="KW-1185">Reference proteome</keyword>
<dbReference type="Proteomes" id="UP000199394">
    <property type="component" value="Unassembled WGS sequence"/>
</dbReference>
<dbReference type="STRING" id="81409.SAMN04515656_11729"/>
<protein>
    <submittedName>
        <fullName evidence="1">Uncharacterized protein</fullName>
    </submittedName>
</protein>
<name>A0A1H4CRQ0_9FIRM</name>
<organism evidence="1 2">
    <name type="scientific">Eubacterium aggregans</name>
    <dbReference type="NCBI Taxonomy" id="81409"/>
    <lineage>
        <taxon>Bacteria</taxon>
        <taxon>Bacillati</taxon>
        <taxon>Bacillota</taxon>
        <taxon>Clostridia</taxon>
        <taxon>Eubacteriales</taxon>
        <taxon>Eubacteriaceae</taxon>
        <taxon>Eubacterium</taxon>
    </lineage>
</organism>
<evidence type="ECO:0000313" key="1">
    <source>
        <dbReference type="EMBL" id="SEA63073.1"/>
    </source>
</evidence>
<dbReference type="RefSeq" id="WP_176966698.1">
    <property type="nucleotide sequence ID" value="NZ_FNRK01000017.1"/>
</dbReference>
<evidence type="ECO:0000313" key="2">
    <source>
        <dbReference type="Proteomes" id="UP000199394"/>
    </source>
</evidence>
<accession>A0A1H4CRQ0</accession>
<reference evidence="1 2" key="1">
    <citation type="submission" date="2016-10" db="EMBL/GenBank/DDBJ databases">
        <authorList>
            <person name="de Groot N.N."/>
        </authorList>
    </citation>
    <scope>NUCLEOTIDE SEQUENCE [LARGE SCALE GENOMIC DNA]</scope>
    <source>
        <strain evidence="1 2">SR12</strain>
    </source>
</reference>
<sequence length="47" mass="4868">MKSRVEKVMVSVLAAVLCFVFCISAVGAEEVQPGKGDDLQGGNVSVV</sequence>
<dbReference type="EMBL" id="FNRK01000017">
    <property type="protein sequence ID" value="SEA63073.1"/>
    <property type="molecule type" value="Genomic_DNA"/>
</dbReference>
<dbReference type="AlphaFoldDB" id="A0A1H4CRQ0"/>
<proteinExistence type="predicted"/>